<dbReference type="EMBL" id="JBHSFV010000001">
    <property type="protein sequence ID" value="MFC4632943.1"/>
    <property type="molecule type" value="Genomic_DNA"/>
</dbReference>
<sequence>MIYKLIVFFSIVFISCFGYSQSDSLYFSVTSYYTGTELYKTDTISIKNTKKTLDVYFYKEHFNQFYGLPKKLVRKKYKNQEIVEWAFNDKPKEFKKNWSHSYTYDAQGKLIEYEYSGCVICSQFPWGFSLVYDENNTIIKQQTYLLSQTVTVEQGKPITHMKPHKQSKNCIQLTYDSEGNVILLEKYNPQGISEKIQLLK</sequence>
<evidence type="ECO:0000313" key="2">
    <source>
        <dbReference type="Proteomes" id="UP001596043"/>
    </source>
</evidence>
<keyword evidence="2" id="KW-1185">Reference proteome</keyword>
<evidence type="ECO:0000313" key="1">
    <source>
        <dbReference type="EMBL" id="MFC4632943.1"/>
    </source>
</evidence>
<comment type="caution">
    <text evidence="1">The sequence shown here is derived from an EMBL/GenBank/DDBJ whole genome shotgun (WGS) entry which is preliminary data.</text>
</comment>
<proteinExistence type="predicted"/>
<dbReference type="Proteomes" id="UP001596043">
    <property type="component" value="Unassembled WGS sequence"/>
</dbReference>
<dbReference type="RefSeq" id="WP_379977101.1">
    <property type="nucleotide sequence ID" value="NZ_JBHSFV010000001.1"/>
</dbReference>
<evidence type="ECO:0008006" key="3">
    <source>
        <dbReference type="Google" id="ProtNLM"/>
    </source>
</evidence>
<accession>A0ABV9HTW9</accession>
<organism evidence="1 2">
    <name type="scientific">Dokdonia ponticola</name>
    <dbReference type="NCBI Taxonomy" id="2041041"/>
    <lineage>
        <taxon>Bacteria</taxon>
        <taxon>Pseudomonadati</taxon>
        <taxon>Bacteroidota</taxon>
        <taxon>Flavobacteriia</taxon>
        <taxon>Flavobacteriales</taxon>
        <taxon>Flavobacteriaceae</taxon>
        <taxon>Dokdonia</taxon>
    </lineage>
</organism>
<gene>
    <name evidence="1" type="ORF">ACFO3O_03435</name>
</gene>
<name>A0ABV9HTW9_9FLAO</name>
<protein>
    <recommendedName>
        <fullName evidence="3">RHS repeat protein</fullName>
    </recommendedName>
</protein>
<reference evidence="2" key="1">
    <citation type="journal article" date="2019" name="Int. J. Syst. Evol. Microbiol.">
        <title>The Global Catalogue of Microorganisms (GCM) 10K type strain sequencing project: providing services to taxonomists for standard genome sequencing and annotation.</title>
        <authorList>
            <consortium name="The Broad Institute Genomics Platform"/>
            <consortium name="The Broad Institute Genome Sequencing Center for Infectious Disease"/>
            <person name="Wu L."/>
            <person name="Ma J."/>
        </authorList>
    </citation>
    <scope>NUCLEOTIDE SEQUENCE [LARGE SCALE GENOMIC DNA]</scope>
    <source>
        <strain evidence="2">YJ-61-S</strain>
    </source>
</reference>
<dbReference type="PROSITE" id="PS51257">
    <property type="entry name" value="PROKAR_LIPOPROTEIN"/>
    <property type="match status" value="1"/>
</dbReference>